<keyword evidence="2" id="KW-1185">Reference proteome</keyword>
<dbReference type="STRING" id="1841860.GCA_900157375_04044"/>
<proteinExistence type="predicted"/>
<evidence type="ECO:0000313" key="2">
    <source>
        <dbReference type="Proteomes" id="UP000240988"/>
    </source>
</evidence>
<evidence type="ECO:0000313" key="1">
    <source>
        <dbReference type="EMBL" id="SPM36201.1"/>
    </source>
</evidence>
<gene>
    <name evidence="1" type="ORF">MRAB57_4041</name>
</gene>
<protein>
    <submittedName>
        <fullName evidence="1">Choline dehydrogenase or related flavoprotein</fullName>
    </submittedName>
</protein>
<dbReference type="EMBL" id="FUFA01000005">
    <property type="protein sequence ID" value="SPM36201.1"/>
    <property type="molecule type" value="Genomic_DNA"/>
</dbReference>
<accession>A0A2U3NXH2</accession>
<sequence>MTKHKDVDGEDCDMLVIGGLFGGNVAAVELTEKGDRLRISAVWRKRPTKDSAETAWDIKRSVCPRRGLAGIRRIYSLVNVMAHAGVGIGSRVLLRMRNSRPPTNGARTASTDSEPAVSVLPTTFPSNTTATIYPIAQHARRS</sequence>
<reference evidence="1 2" key="1">
    <citation type="submission" date="2017-01" db="EMBL/GenBank/DDBJ databases">
        <authorList>
            <consortium name="Urmite Genomes"/>
        </authorList>
    </citation>
    <scope>NUCLEOTIDE SEQUENCE [LARGE SCALE GENOMIC DNA]</scope>
    <source>
        <strain evidence="1 2">AB57</strain>
    </source>
</reference>
<dbReference type="AlphaFoldDB" id="A0A2U3NXH2"/>
<name>A0A2U3NXH2_9MYCO</name>
<organism evidence="1 2">
    <name type="scientific">Mycobacterium rhizamassiliense</name>
    <dbReference type="NCBI Taxonomy" id="1841860"/>
    <lineage>
        <taxon>Bacteria</taxon>
        <taxon>Bacillati</taxon>
        <taxon>Actinomycetota</taxon>
        <taxon>Actinomycetes</taxon>
        <taxon>Mycobacteriales</taxon>
        <taxon>Mycobacteriaceae</taxon>
        <taxon>Mycobacterium</taxon>
    </lineage>
</organism>
<dbReference type="Proteomes" id="UP000240988">
    <property type="component" value="Unassembled WGS sequence"/>
</dbReference>